<evidence type="ECO:0000256" key="1">
    <source>
        <dbReference type="SAM" id="MobiDB-lite"/>
    </source>
</evidence>
<evidence type="ECO:0000313" key="2">
    <source>
        <dbReference type="EMBL" id="KAF5800114.1"/>
    </source>
</evidence>
<organism evidence="2 3">
    <name type="scientific">Helianthus annuus</name>
    <name type="common">Common sunflower</name>
    <dbReference type="NCBI Taxonomy" id="4232"/>
    <lineage>
        <taxon>Eukaryota</taxon>
        <taxon>Viridiplantae</taxon>
        <taxon>Streptophyta</taxon>
        <taxon>Embryophyta</taxon>
        <taxon>Tracheophyta</taxon>
        <taxon>Spermatophyta</taxon>
        <taxon>Magnoliopsida</taxon>
        <taxon>eudicotyledons</taxon>
        <taxon>Gunneridae</taxon>
        <taxon>Pentapetalae</taxon>
        <taxon>asterids</taxon>
        <taxon>campanulids</taxon>
        <taxon>Asterales</taxon>
        <taxon>Asteraceae</taxon>
        <taxon>Asteroideae</taxon>
        <taxon>Heliantheae alliance</taxon>
        <taxon>Heliantheae</taxon>
        <taxon>Helianthus</taxon>
    </lineage>
</organism>
<dbReference type="EMBL" id="MNCJ02000322">
    <property type="protein sequence ID" value="KAF5800114.1"/>
    <property type="molecule type" value="Genomic_DNA"/>
</dbReference>
<protein>
    <submittedName>
        <fullName evidence="2">Uncharacterized protein</fullName>
    </submittedName>
</protein>
<keyword evidence="3" id="KW-1185">Reference proteome</keyword>
<accession>A0A9K3IP87</accession>
<reference evidence="2" key="2">
    <citation type="submission" date="2020-06" db="EMBL/GenBank/DDBJ databases">
        <title>Helianthus annuus Genome sequencing and assembly Release 2.</title>
        <authorList>
            <person name="Gouzy J."/>
            <person name="Langlade N."/>
            <person name="Munos S."/>
        </authorList>
    </citation>
    <scope>NUCLEOTIDE SEQUENCE</scope>
    <source>
        <tissue evidence="2">Leaves</tissue>
    </source>
</reference>
<reference evidence="2" key="1">
    <citation type="journal article" date="2017" name="Nature">
        <title>The sunflower genome provides insights into oil metabolism, flowering and Asterid evolution.</title>
        <authorList>
            <person name="Badouin H."/>
            <person name="Gouzy J."/>
            <person name="Grassa C.J."/>
            <person name="Murat F."/>
            <person name="Staton S.E."/>
            <person name="Cottret L."/>
            <person name="Lelandais-Briere C."/>
            <person name="Owens G.L."/>
            <person name="Carrere S."/>
            <person name="Mayjonade B."/>
            <person name="Legrand L."/>
            <person name="Gill N."/>
            <person name="Kane N.C."/>
            <person name="Bowers J.E."/>
            <person name="Hubner S."/>
            <person name="Bellec A."/>
            <person name="Berard A."/>
            <person name="Berges H."/>
            <person name="Blanchet N."/>
            <person name="Boniface M.C."/>
            <person name="Brunel D."/>
            <person name="Catrice O."/>
            <person name="Chaidir N."/>
            <person name="Claudel C."/>
            <person name="Donnadieu C."/>
            <person name="Faraut T."/>
            <person name="Fievet G."/>
            <person name="Helmstetter N."/>
            <person name="King M."/>
            <person name="Knapp S.J."/>
            <person name="Lai Z."/>
            <person name="Le Paslier M.C."/>
            <person name="Lippi Y."/>
            <person name="Lorenzon L."/>
            <person name="Mandel J.R."/>
            <person name="Marage G."/>
            <person name="Marchand G."/>
            <person name="Marquand E."/>
            <person name="Bret-Mestries E."/>
            <person name="Morien E."/>
            <person name="Nambeesan S."/>
            <person name="Nguyen T."/>
            <person name="Pegot-Espagnet P."/>
            <person name="Pouilly N."/>
            <person name="Raftis F."/>
            <person name="Sallet E."/>
            <person name="Schiex T."/>
            <person name="Thomas J."/>
            <person name="Vandecasteele C."/>
            <person name="Vares D."/>
            <person name="Vear F."/>
            <person name="Vautrin S."/>
            <person name="Crespi M."/>
            <person name="Mangin B."/>
            <person name="Burke J.M."/>
            <person name="Salse J."/>
            <person name="Munos S."/>
            <person name="Vincourt P."/>
            <person name="Rieseberg L.H."/>
            <person name="Langlade N.B."/>
        </authorList>
    </citation>
    <scope>NUCLEOTIDE SEQUENCE</scope>
    <source>
        <tissue evidence="2">Leaves</tissue>
    </source>
</reference>
<name>A0A9K3IP87_HELAN</name>
<gene>
    <name evidence="2" type="ORF">HanXRQr2_Chr07g0312301</name>
</gene>
<evidence type="ECO:0000313" key="3">
    <source>
        <dbReference type="Proteomes" id="UP000215914"/>
    </source>
</evidence>
<comment type="caution">
    <text evidence="2">The sequence shown here is derived from an EMBL/GenBank/DDBJ whole genome shotgun (WGS) entry which is preliminary data.</text>
</comment>
<dbReference type="Proteomes" id="UP000215914">
    <property type="component" value="Unassembled WGS sequence"/>
</dbReference>
<feature type="region of interest" description="Disordered" evidence="1">
    <location>
        <begin position="52"/>
        <end position="81"/>
    </location>
</feature>
<sequence length="81" mass="9761">MIYKVFHKTKFQDFRKQNTQKKNQIKTLTLSRFKILDWVSINETKNSDLRRISQDPDFKSRKKQKPTSNQVTPMIGLHKPR</sequence>
<dbReference type="AlphaFoldDB" id="A0A9K3IP87"/>
<proteinExistence type="predicted"/>
<dbReference type="Gramene" id="mRNA:HanXRQr2_Chr07g0312301">
    <property type="protein sequence ID" value="CDS:HanXRQr2_Chr07g0312301.1"/>
    <property type="gene ID" value="HanXRQr2_Chr07g0312301"/>
</dbReference>